<dbReference type="CDD" id="cd10449">
    <property type="entry name" value="GIY-YIG_SLX1_like"/>
    <property type="match status" value="1"/>
</dbReference>
<dbReference type="InterPro" id="IPR000305">
    <property type="entry name" value="GIY-YIG_endonuc"/>
</dbReference>
<dbReference type="RefSeq" id="WP_188504717.1">
    <property type="nucleotide sequence ID" value="NZ_BMER01000001.1"/>
</dbReference>
<dbReference type="Pfam" id="PF01541">
    <property type="entry name" value="GIY-YIG"/>
    <property type="match status" value="1"/>
</dbReference>
<dbReference type="AlphaFoldDB" id="A0A917M5S6"/>
<feature type="domain" description="GIY-YIG" evidence="2">
    <location>
        <begin position="1"/>
        <end position="77"/>
    </location>
</feature>
<comment type="caution">
    <text evidence="3">The sequence shown here is derived from an EMBL/GenBank/DDBJ whole genome shotgun (WGS) entry which is preliminary data.</text>
</comment>
<keyword evidence="4" id="KW-1185">Reference proteome</keyword>
<dbReference type="PANTHER" id="PTHR34477:SF5">
    <property type="entry name" value="BSL5627 PROTEIN"/>
    <property type="match status" value="1"/>
</dbReference>
<evidence type="ECO:0000313" key="4">
    <source>
        <dbReference type="Proteomes" id="UP000660862"/>
    </source>
</evidence>
<dbReference type="EMBL" id="BMER01000001">
    <property type="protein sequence ID" value="GGG79056.1"/>
    <property type="molecule type" value="Genomic_DNA"/>
</dbReference>
<name>A0A917M5S6_9SPHI</name>
<dbReference type="Proteomes" id="UP000660862">
    <property type="component" value="Unassembled WGS sequence"/>
</dbReference>
<evidence type="ECO:0000313" key="3">
    <source>
        <dbReference type="EMBL" id="GGG79056.1"/>
    </source>
</evidence>
<organism evidence="3 4">
    <name type="scientific">Parapedobacter pyrenivorans</name>
    <dbReference type="NCBI Taxonomy" id="1305674"/>
    <lineage>
        <taxon>Bacteria</taxon>
        <taxon>Pseudomonadati</taxon>
        <taxon>Bacteroidota</taxon>
        <taxon>Sphingobacteriia</taxon>
        <taxon>Sphingobacteriales</taxon>
        <taxon>Sphingobacteriaceae</taxon>
        <taxon>Parapedobacter</taxon>
    </lineage>
</organism>
<accession>A0A917M5S6</accession>
<dbReference type="InterPro" id="IPR035901">
    <property type="entry name" value="GIY-YIG_endonuc_sf"/>
</dbReference>
<dbReference type="PANTHER" id="PTHR34477">
    <property type="entry name" value="UPF0213 PROTEIN YHBQ"/>
    <property type="match status" value="1"/>
</dbReference>
<protein>
    <recommendedName>
        <fullName evidence="2">GIY-YIG domain-containing protein</fullName>
    </recommendedName>
</protein>
<sequence>MHYLYIIYSTRLDRYYIGACKDILQRLRRHNSQHRGFTGKADDWHLVYHEAITSKTAAMAREREIKSWKSRRMVENLIAGT</sequence>
<dbReference type="PROSITE" id="PS50164">
    <property type="entry name" value="GIY_YIG"/>
    <property type="match status" value="1"/>
</dbReference>
<reference evidence="3" key="2">
    <citation type="submission" date="2020-09" db="EMBL/GenBank/DDBJ databases">
        <authorList>
            <person name="Sun Q."/>
            <person name="Zhou Y."/>
        </authorList>
    </citation>
    <scope>NUCLEOTIDE SEQUENCE</scope>
    <source>
        <strain evidence="3">CGMCC 1.12195</strain>
    </source>
</reference>
<evidence type="ECO:0000256" key="1">
    <source>
        <dbReference type="ARBA" id="ARBA00007435"/>
    </source>
</evidence>
<proteinExistence type="inferred from homology"/>
<gene>
    <name evidence="3" type="ORF">GCM10007415_09000</name>
</gene>
<comment type="similarity">
    <text evidence="1">Belongs to the UPF0213 family.</text>
</comment>
<dbReference type="Gene3D" id="3.40.1440.10">
    <property type="entry name" value="GIY-YIG endonuclease"/>
    <property type="match status" value="1"/>
</dbReference>
<dbReference type="SUPFAM" id="SSF82771">
    <property type="entry name" value="GIY-YIG endonuclease"/>
    <property type="match status" value="1"/>
</dbReference>
<dbReference type="InterPro" id="IPR050190">
    <property type="entry name" value="UPF0213_domain"/>
</dbReference>
<reference evidence="3" key="1">
    <citation type="journal article" date="2014" name="Int. J. Syst. Evol. Microbiol.">
        <title>Complete genome sequence of Corynebacterium casei LMG S-19264T (=DSM 44701T), isolated from a smear-ripened cheese.</title>
        <authorList>
            <consortium name="US DOE Joint Genome Institute (JGI-PGF)"/>
            <person name="Walter F."/>
            <person name="Albersmeier A."/>
            <person name="Kalinowski J."/>
            <person name="Ruckert C."/>
        </authorList>
    </citation>
    <scope>NUCLEOTIDE SEQUENCE</scope>
    <source>
        <strain evidence="3">CGMCC 1.12195</strain>
    </source>
</reference>
<evidence type="ECO:0000259" key="2">
    <source>
        <dbReference type="PROSITE" id="PS50164"/>
    </source>
</evidence>